<proteinExistence type="predicted"/>
<comment type="caution">
    <text evidence="1">The sequence shown here is derived from an EMBL/GenBank/DDBJ whole genome shotgun (WGS) entry which is preliminary data.</text>
</comment>
<evidence type="ECO:0000313" key="2">
    <source>
        <dbReference type="Proteomes" id="UP000836387"/>
    </source>
</evidence>
<gene>
    <name evidence="1" type="ORF">CRV2_00017660</name>
</gene>
<protein>
    <submittedName>
        <fullName evidence="1">Uncharacterized protein</fullName>
    </submittedName>
</protein>
<name>A0ACA9URQ3_BIOOC</name>
<dbReference type="Proteomes" id="UP000836387">
    <property type="component" value="Unassembled WGS sequence"/>
</dbReference>
<reference evidence="1" key="2">
    <citation type="submission" date="2021-10" db="EMBL/GenBank/DDBJ databases">
        <authorList>
            <person name="Piombo E."/>
        </authorList>
    </citation>
    <scope>NUCLEOTIDE SEQUENCE</scope>
</reference>
<dbReference type="EMBL" id="CADEHS020000642">
    <property type="protein sequence ID" value="CAG9955987.1"/>
    <property type="molecule type" value="Genomic_DNA"/>
</dbReference>
<evidence type="ECO:0000313" key="1">
    <source>
        <dbReference type="EMBL" id="CAG9955987.1"/>
    </source>
</evidence>
<reference evidence="1" key="1">
    <citation type="submission" date="2020-04" db="EMBL/GenBank/DDBJ databases">
        <authorList>
            <person name="Broberg M."/>
        </authorList>
    </citation>
    <scope>NUCLEOTIDE SEQUENCE</scope>
</reference>
<accession>A0ACA9URQ3</accession>
<keyword evidence="2" id="KW-1185">Reference proteome</keyword>
<organism evidence="1 2">
    <name type="scientific">Clonostachys rosea f. rosea IK726</name>
    <dbReference type="NCBI Taxonomy" id="1349383"/>
    <lineage>
        <taxon>Eukaryota</taxon>
        <taxon>Fungi</taxon>
        <taxon>Dikarya</taxon>
        <taxon>Ascomycota</taxon>
        <taxon>Pezizomycotina</taxon>
        <taxon>Sordariomycetes</taxon>
        <taxon>Hypocreomycetidae</taxon>
        <taxon>Hypocreales</taxon>
        <taxon>Bionectriaceae</taxon>
        <taxon>Clonostachys</taxon>
    </lineage>
</organism>
<sequence length="1775" mass="201249">MPPSDPPASAPRPSHAVLLTDNLEKPSEDGRSYRVVRLANQLEVLLVHDPETDKASAALVVNVGNFSDEEGMPGMAHAVEHLLFMGTKKFPAENDYDQYLSSNSGSSNAYTDSTSTNYYFEVAAKLADDSEPTEENPSPLRGALDRFAQFFIEPLFLSSTLDRELKAVDSENKKNLQNDDWRLHQLNKSLSNPKHPYCHFGTGNFEVLKTKPEAKGINVRDKFIEFHSQHYSANLMNLVVLGRESLDVLQKWAEEFFSGVANKELPQQRWDTEVPFQKQDLGMQCFVKPVMDYHELNLVFPFIDEYLLCESQPSRYLSYLIGHKGSGSIMACVKSKGWAVTLSACAYPVCPGTPGLFEISVLLTEEGLKQYPEIVRIIFQYISMLRESPPKEWIFNQQKRMADVDFRFKEKLPASQFTRQTASEMQKPIPREWLLSGSSRLRSFSPKSILKALATLRPDNLRMTIVSQKFPGHWDRREEWYGTEYRYEKLPEDLLRSFETAFRIPPKDRYPELHLPHKNDFIPEGLKVEKKDILQPAIAPKLLRNDSLARTWWKKDDTFWVPKANVYASLRSPIIYASAENRTKARLFIYLVQDALQQYAYDAEFAGADYTVSLDGRCLLLEISGYNDKLAVLLQKVATTIKELEIQDERFEVVKEQLARGIRNGELLSADEQVGDFLDYLNSERDFLVAQEAAELPYITSESVRLFQKQALAQFFLETYTHGNMHREDALNVTEIIEKTFKPRALPHDQIPIIRSLIIPRGSNFIFNKTLKDPNNVNHCVETLLYVGDKADRFARATTLLFDQIAHEPAFFQLRTKEQLGYVVLAGMRNFATTCGIRLLIQSERTPDYLDSRIEAFLVQIGEVLEKMTDVEFEDHKRSVIVKRLKKLENLDQESSRHWSHISGEYYDFEQAQNDAAHVKALTKAQILEFYKTYISPSSPNRARISVHLHARGASELDTKIIALLQQAGLEDVPEEQRQCIDILEKYLTKDLGRPADQVSLIVSEARECGLKRAVSGTETGDIANGSTAVRSAVEITDVRAFKSGLLASSGARPVKDFKASSCIFARPLRVQTGCLKGFSRTMSVSRQEHHEDGEATLRVEFGRVFESLRKESQDGRNYQAYLHHLARACWHGSRIVLRQTSPEAEGIFDFIIALHKACDGKWGCLQDRGLTQNEVDAWLEFCAMFLSSLGNYFEEGDRKAVPPISKDSIFKMAELLPKSDTNWLETIELMTADQPTRMGYPTEESQSAYYPGSEICTREEIEAVTKIMSTERIAPENTRLRKNSAEESFEIIQASAETDAEPRVLGHLVVEDERQFKVLLRRGDHSQEMNKICAELTNAREFAVTEEQRLAISQLAQSFSTGNYQAFLDAQKTWIKDRAPRVEHCMGFLFGYRDPRGVRAEWQAAAGVGDLAETIKMGQLVDRSPDIICTLPWAVPGENSDKGPFEPSELETPDFAIIHVLASVSSTDHKGKRLGSKNIVYGNRISLNNSPGRPCYYVHPSEAEAYMSCAHIVRFTQTAVHELIGHGTGKLLTETTPGEFNFDHTNPPISPITGNPISTWYKPEETWNSVFGKLAPTVEECRAYLIADYLADNRDILGMFEYNDNSTPTADDFMYYAYLQIGVEGLQALRSFEPSDMTWGDDHQQALFAILKHLIQDGEGVLSIDHDPKAKTLYVRVDRSKIISCGTPSIGRMLCKIHIWHCTADVDACRPFYDALSVVDGEYETWRQVVVSNPEPKWKFLQPNTFIGENGEIILKEYEPSNAGIIQSFAERGL</sequence>